<dbReference type="GO" id="GO:0019843">
    <property type="term" value="F:rRNA binding"/>
    <property type="evidence" value="ECO:0007669"/>
    <property type="project" value="UniProtKB-KW"/>
</dbReference>
<dbReference type="CDD" id="cd00593">
    <property type="entry name" value="RIBOc"/>
    <property type="match status" value="1"/>
</dbReference>
<dbReference type="GO" id="GO:0003725">
    <property type="term" value="F:double-stranded RNA binding"/>
    <property type="evidence" value="ECO:0007669"/>
    <property type="project" value="TreeGrafter"/>
</dbReference>
<dbReference type="Proteomes" id="UP000317122">
    <property type="component" value="Unassembled WGS sequence"/>
</dbReference>
<dbReference type="SUPFAM" id="SSF54768">
    <property type="entry name" value="dsRNA-binding domain-like"/>
    <property type="match status" value="1"/>
</dbReference>
<keyword evidence="4 8" id="KW-0540">Nuclease</keyword>
<dbReference type="Pfam" id="PF00035">
    <property type="entry name" value="dsrm"/>
    <property type="match status" value="1"/>
</dbReference>
<keyword evidence="8" id="KW-0819">tRNA processing</keyword>
<evidence type="ECO:0000256" key="4">
    <source>
        <dbReference type="ARBA" id="ARBA00022722"/>
    </source>
</evidence>
<comment type="similarity">
    <text evidence="2">Belongs to the ribonuclease III family.</text>
</comment>
<dbReference type="Gene3D" id="1.10.1520.10">
    <property type="entry name" value="Ribonuclease III domain"/>
    <property type="match status" value="1"/>
</dbReference>
<feature type="domain" description="DRBM" evidence="9">
    <location>
        <begin position="164"/>
        <end position="228"/>
    </location>
</feature>
<dbReference type="EC" id="3.1.26.3" evidence="8"/>
<dbReference type="InterPro" id="IPR011907">
    <property type="entry name" value="RNase_III"/>
</dbReference>
<feature type="domain" description="RNase III" evidence="10">
    <location>
        <begin position="13"/>
        <end position="139"/>
    </location>
</feature>
<dbReference type="GO" id="GO:0010468">
    <property type="term" value="P:regulation of gene expression"/>
    <property type="evidence" value="ECO:0007669"/>
    <property type="project" value="TreeGrafter"/>
</dbReference>
<dbReference type="GO" id="GO:0006364">
    <property type="term" value="P:rRNA processing"/>
    <property type="evidence" value="ECO:0007669"/>
    <property type="project" value="UniProtKB-UniRule"/>
</dbReference>
<dbReference type="RefSeq" id="WP_145717567.1">
    <property type="nucleotide sequence ID" value="NZ_BSPF01000025.1"/>
</dbReference>
<evidence type="ECO:0000313" key="12">
    <source>
        <dbReference type="Proteomes" id="UP000317122"/>
    </source>
</evidence>
<keyword evidence="8" id="KW-0460">Magnesium</keyword>
<dbReference type="OrthoDB" id="9805026at2"/>
<keyword evidence="8" id="KW-0699">rRNA-binding</keyword>
<dbReference type="InterPro" id="IPR014720">
    <property type="entry name" value="dsRBD_dom"/>
</dbReference>
<dbReference type="EMBL" id="VLKT01000014">
    <property type="protein sequence ID" value="TWI37357.1"/>
    <property type="molecule type" value="Genomic_DNA"/>
</dbReference>
<comment type="catalytic activity">
    <reaction evidence="1 8">
        <text>Endonucleolytic cleavage to 5'-phosphomonoester.</text>
        <dbReference type="EC" id="3.1.26.3"/>
    </reaction>
</comment>
<comment type="cofactor">
    <cofactor evidence="8">
        <name>Mg(2+)</name>
        <dbReference type="ChEBI" id="CHEBI:18420"/>
    </cofactor>
</comment>
<dbReference type="HAMAP" id="MF_00104">
    <property type="entry name" value="RNase_III"/>
    <property type="match status" value="1"/>
</dbReference>
<dbReference type="PROSITE" id="PS50142">
    <property type="entry name" value="RNASE_3_2"/>
    <property type="match status" value="1"/>
</dbReference>
<dbReference type="Gene3D" id="3.30.160.20">
    <property type="match status" value="1"/>
</dbReference>
<evidence type="ECO:0000256" key="8">
    <source>
        <dbReference type="HAMAP-Rule" id="MF_00104"/>
    </source>
</evidence>
<reference evidence="11 12" key="1">
    <citation type="journal article" date="2015" name="Stand. Genomic Sci.">
        <title>Genomic Encyclopedia of Bacterial and Archaeal Type Strains, Phase III: the genomes of soil and plant-associated and newly described type strains.</title>
        <authorList>
            <person name="Whitman W.B."/>
            <person name="Woyke T."/>
            <person name="Klenk H.P."/>
            <person name="Zhou Y."/>
            <person name="Lilburn T.G."/>
            <person name="Beck B.J."/>
            <person name="De Vos P."/>
            <person name="Vandamme P."/>
            <person name="Eisen J.A."/>
            <person name="Garrity G."/>
            <person name="Hugenholtz P."/>
            <person name="Kyrpides N.C."/>
        </authorList>
    </citation>
    <scope>NUCLEOTIDE SEQUENCE [LARGE SCALE GENOMIC DNA]</scope>
    <source>
        <strain evidence="11 12">CGMCC 1.2546</strain>
    </source>
</reference>
<feature type="binding site" evidence="8">
    <location>
        <position position="125"/>
    </location>
    <ligand>
        <name>Mg(2+)</name>
        <dbReference type="ChEBI" id="CHEBI:18420"/>
    </ligand>
</feature>
<evidence type="ECO:0000259" key="10">
    <source>
        <dbReference type="PROSITE" id="PS50142"/>
    </source>
</evidence>
<dbReference type="SMART" id="SM00358">
    <property type="entry name" value="DSRM"/>
    <property type="match status" value="1"/>
</dbReference>
<dbReference type="NCBIfam" id="TIGR02191">
    <property type="entry name" value="RNaseIII"/>
    <property type="match status" value="1"/>
</dbReference>
<dbReference type="PANTHER" id="PTHR11207">
    <property type="entry name" value="RIBONUCLEASE III"/>
    <property type="match status" value="1"/>
</dbReference>
<feature type="binding site" evidence="8">
    <location>
        <position position="52"/>
    </location>
    <ligand>
        <name>Mg(2+)</name>
        <dbReference type="ChEBI" id="CHEBI:18420"/>
    </ligand>
</feature>
<accession>A0A562NYQ5</accession>
<dbReference type="GO" id="GO:0008033">
    <property type="term" value="P:tRNA processing"/>
    <property type="evidence" value="ECO:0007669"/>
    <property type="project" value="UniProtKB-KW"/>
</dbReference>
<evidence type="ECO:0000256" key="5">
    <source>
        <dbReference type="ARBA" id="ARBA00022759"/>
    </source>
</evidence>
<keyword evidence="7 8" id="KW-0694">RNA-binding</keyword>
<dbReference type="AlphaFoldDB" id="A0A562NYQ5"/>
<organism evidence="11 12">
    <name type="scientific">Mesorhizobium tianshanense</name>
    <dbReference type="NCBI Taxonomy" id="39844"/>
    <lineage>
        <taxon>Bacteria</taxon>
        <taxon>Pseudomonadati</taxon>
        <taxon>Pseudomonadota</taxon>
        <taxon>Alphaproteobacteria</taxon>
        <taxon>Hyphomicrobiales</taxon>
        <taxon>Phyllobacteriaceae</taxon>
        <taxon>Mesorhizobium</taxon>
    </lineage>
</organism>
<dbReference type="PROSITE" id="PS00517">
    <property type="entry name" value="RNASE_3_1"/>
    <property type="match status" value="1"/>
</dbReference>
<evidence type="ECO:0000256" key="6">
    <source>
        <dbReference type="ARBA" id="ARBA00022801"/>
    </source>
</evidence>
<feature type="binding site" evidence="8">
    <location>
        <position position="128"/>
    </location>
    <ligand>
        <name>Mg(2+)</name>
        <dbReference type="ChEBI" id="CHEBI:18420"/>
    </ligand>
</feature>
<protein>
    <recommendedName>
        <fullName evidence="8">Ribonuclease 3</fullName>
        <ecNumber evidence="8">3.1.26.3</ecNumber>
    </recommendedName>
    <alternativeName>
        <fullName evidence="8">Ribonuclease III</fullName>
        <shortName evidence="8">RNase III</shortName>
    </alternativeName>
</protein>
<comment type="caution">
    <text evidence="11">The sequence shown here is derived from an EMBL/GenBank/DDBJ whole genome shotgun (WGS) entry which is preliminary data.</text>
</comment>
<gene>
    <name evidence="8" type="primary">rnc</name>
    <name evidence="11" type="ORF">IQ26_02639</name>
</gene>
<dbReference type="GO" id="GO:0005737">
    <property type="term" value="C:cytoplasm"/>
    <property type="evidence" value="ECO:0007669"/>
    <property type="project" value="UniProtKB-SubCell"/>
</dbReference>
<dbReference type="SUPFAM" id="SSF69065">
    <property type="entry name" value="RNase III domain-like"/>
    <property type="match status" value="1"/>
</dbReference>
<feature type="active site" evidence="8">
    <location>
        <position position="56"/>
    </location>
</feature>
<keyword evidence="5 8" id="KW-0255">Endonuclease</keyword>
<name>A0A562NYQ5_9HYPH</name>
<dbReference type="CDD" id="cd10845">
    <property type="entry name" value="DSRM_RNAse_III_family"/>
    <property type="match status" value="1"/>
</dbReference>
<evidence type="ECO:0000256" key="2">
    <source>
        <dbReference type="ARBA" id="ARBA00010183"/>
    </source>
</evidence>
<dbReference type="Pfam" id="PF14622">
    <property type="entry name" value="Ribonucleas_3_3"/>
    <property type="match status" value="1"/>
</dbReference>
<dbReference type="PANTHER" id="PTHR11207:SF0">
    <property type="entry name" value="RIBONUCLEASE 3"/>
    <property type="match status" value="1"/>
</dbReference>
<evidence type="ECO:0000256" key="7">
    <source>
        <dbReference type="ARBA" id="ARBA00022884"/>
    </source>
</evidence>
<keyword evidence="8" id="KW-0479">Metal-binding</keyword>
<comment type="function">
    <text evidence="8">Digests double-stranded RNA. Involved in the processing of primary rRNA transcript to yield the immediate precursors to the large and small rRNAs (23S and 16S). Processes some mRNAs, and tRNAs when they are encoded in the rRNA operon. Processes pre-crRNA and tracrRNA of type II CRISPR loci if present in the organism.</text>
</comment>
<dbReference type="PROSITE" id="PS50137">
    <property type="entry name" value="DS_RBD"/>
    <property type="match status" value="1"/>
</dbReference>
<keyword evidence="8" id="KW-0698">rRNA processing</keyword>
<keyword evidence="8" id="KW-0963">Cytoplasm</keyword>
<proteinExistence type="inferred from homology"/>
<comment type="subcellular location">
    <subcellularLocation>
        <location evidence="8">Cytoplasm</location>
    </subcellularLocation>
</comment>
<keyword evidence="12" id="KW-1185">Reference proteome</keyword>
<evidence type="ECO:0000256" key="1">
    <source>
        <dbReference type="ARBA" id="ARBA00000109"/>
    </source>
</evidence>
<dbReference type="InterPro" id="IPR036389">
    <property type="entry name" value="RNase_III_sf"/>
</dbReference>
<evidence type="ECO:0000256" key="3">
    <source>
        <dbReference type="ARBA" id="ARBA00022664"/>
    </source>
</evidence>
<dbReference type="InterPro" id="IPR000999">
    <property type="entry name" value="RNase_III_dom"/>
</dbReference>
<dbReference type="SMART" id="SM00535">
    <property type="entry name" value="RIBOc"/>
    <property type="match status" value="1"/>
</dbReference>
<dbReference type="GO" id="GO:0006397">
    <property type="term" value="P:mRNA processing"/>
    <property type="evidence" value="ECO:0007669"/>
    <property type="project" value="UniProtKB-UniRule"/>
</dbReference>
<dbReference type="GO" id="GO:0046872">
    <property type="term" value="F:metal ion binding"/>
    <property type="evidence" value="ECO:0007669"/>
    <property type="project" value="UniProtKB-KW"/>
</dbReference>
<evidence type="ECO:0000259" key="9">
    <source>
        <dbReference type="PROSITE" id="PS50137"/>
    </source>
</evidence>
<feature type="active site" evidence="8">
    <location>
        <position position="128"/>
    </location>
</feature>
<evidence type="ECO:0000313" key="11">
    <source>
        <dbReference type="EMBL" id="TWI37357.1"/>
    </source>
</evidence>
<keyword evidence="6 8" id="KW-0378">Hydrolase</keyword>
<dbReference type="GO" id="GO:0004525">
    <property type="term" value="F:ribonuclease III activity"/>
    <property type="evidence" value="ECO:0007669"/>
    <property type="project" value="UniProtKB-UniRule"/>
</dbReference>
<comment type="subunit">
    <text evidence="8">Homodimer.</text>
</comment>
<sequence length="251" mass="26995">MAATKRLTADALAEALMERTGHAFADRQRLLRALTHASARSSHAGVDYERFEFLGDRVLGLVVADMLLAAFPDAAEGELSLRLNALVNAEALAEIAEEIGLPELIRAGSDVRGLDGRKRVNLRADALESLIAVLYLDGGLEAASAFIHKYWRPRSQATGAARRDAKTELQEWAHQAAGATPVYIIDSREGPDHDPLFTVSVRVGAYSPAIGSGRSKREAEQAAATALLLREGVWLSASAQKSESIFGKHDA</sequence>
<keyword evidence="3 8" id="KW-0507">mRNA processing</keyword>